<comment type="caution">
    <text evidence="2">The sequence shown here is derived from an EMBL/GenBank/DDBJ whole genome shotgun (WGS) entry which is preliminary data.</text>
</comment>
<dbReference type="Proteomes" id="UP001341840">
    <property type="component" value="Unassembled WGS sequence"/>
</dbReference>
<evidence type="ECO:0000256" key="1">
    <source>
        <dbReference type="SAM" id="Phobius"/>
    </source>
</evidence>
<evidence type="ECO:0000313" key="3">
    <source>
        <dbReference type="Proteomes" id="UP001341840"/>
    </source>
</evidence>
<keyword evidence="3" id="KW-1185">Reference proteome</keyword>
<proteinExistence type="predicted"/>
<name>A0ABU6ZA38_9FABA</name>
<keyword evidence="1" id="KW-0812">Transmembrane</keyword>
<dbReference type="EMBL" id="JASCZI010271987">
    <property type="protein sequence ID" value="MED6218856.1"/>
    <property type="molecule type" value="Genomic_DNA"/>
</dbReference>
<gene>
    <name evidence="2" type="ORF">PIB30_030415</name>
</gene>
<sequence>MISAPLDFRSVLKKLLRNSKKKLHIYSLFFASHHLSSSIVAASFLSHFAFVIIVSVYLLFKNEKMGKKRYCQNVKVPRPLNAVELGLYGWVEEAVFTQLFVIPGDSLPELRHTMRLTEDLASEEDYVLEAAGPSGRLPFQADRDSIHYLWVYQELFTRLGFRRSFNEF</sequence>
<feature type="transmembrane region" description="Helical" evidence="1">
    <location>
        <begin position="39"/>
        <end position="60"/>
    </location>
</feature>
<accession>A0ABU6ZA38</accession>
<keyword evidence="1" id="KW-1133">Transmembrane helix</keyword>
<reference evidence="2 3" key="1">
    <citation type="journal article" date="2023" name="Plants (Basel)">
        <title>Bridging the Gap: Combining Genomics and Transcriptomics Approaches to Understand Stylosanthes scabra, an Orphan Legume from the Brazilian Caatinga.</title>
        <authorList>
            <person name="Ferreira-Neto J.R.C."/>
            <person name="da Silva M.D."/>
            <person name="Binneck E."/>
            <person name="de Melo N.F."/>
            <person name="da Silva R.H."/>
            <person name="de Melo A.L.T.M."/>
            <person name="Pandolfi V."/>
            <person name="Bustamante F.O."/>
            <person name="Brasileiro-Vidal A.C."/>
            <person name="Benko-Iseppon A.M."/>
        </authorList>
    </citation>
    <scope>NUCLEOTIDE SEQUENCE [LARGE SCALE GENOMIC DNA]</scope>
    <source>
        <tissue evidence="2">Leaves</tissue>
    </source>
</reference>
<evidence type="ECO:0000313" key="2">
    <source>
        <dbReference type="EMBL" id="MED6218856.1"/>
    </source>
</evidence>
<organism evidence="2 3">
    <name type="scientific">Stylosanthes scabra</name>
    <dbReference type="NCBI Taxonomy" id="79078"/>
    <lineage>
        <taxon>Eukaryota</taxon>
        <taxon>Viridiplantae</taxon>
        <taxon>Streptophyta</taxon>
        <taxon>Embryophyta</taxon>
        <taxon>Tracheophyta</taxon>
        <taxon>Spermatophyta</taxon>
        <taxon>Magnoliopsida</taxon>
        <taxon>eudicotyledons</taxon>
        <taxon>Gunneridae</taxon>
        <taxon>Pentapetalae</taxon>
        <taxon>rosids</taxon>
        <taxon>fabids</taxon>
        <taxon>Fabales</taxon>
        <taxon>Fabaceae</taxon>
        <taxon>Papilionoideae</taxon>
        <taxon>50 kb inversion clade</taxon>
        <taxon>dalbergioids sensu lato</taxon>
        <taxon>Dalbergieae</taxon>
        <taxon>Pterocarpus clade</taxon>
        <taxon>Stylosanthes</taxon>
    </lineage>
</organism>
<keyword evidence="1" id="KW-0472">Membrane</keyword>
<protein>
    <submittedName>
        <fullName evidence="2">Uncharacterized protein</fullName>
    </submittedName>
</protein>